<evidence type="ECO:0000256" key="1">
    <source>
        <dbReference type="ARBA" id="ARBA00005381"/>
    </source>
</evidence>
<evidence type="ECO:0000259" key="3">
    <source>
        <dbReference type="PROSITE" id="PS50125"/>
    </source>
</evidence>
<keyword evidence="5" id="KW-1185">Reference proteome</keyword>
<reference evidence="5" key="1">
    <citation type="journal article" date="2019" name="Int. J. Syst. Evol. Microbiol.">
        <title>The Global Catalogue of Microorganisms (GCM) 10K type strain sequencing project: providing services to taxonomists for standard genome sequencing and annotation.</title>
        <authorList>
            <consortium name="The Broad Institute Genomics Platform"/>
            <consortium name="The Broad Institute Genome Sequencing Center for Infectious Disease"/>
            <person name="Wu L."/>
            <person name="Ma J."/>
        </authorList>
    </citation>
    <scope>NUCLEOTIDE SEQUENCE [LARGE SCALE GENOMIC DNA]</scope>
    <source>
        <strain evidence="5">CGMCC 4.7397</strain>
    </source>
</reference>
<protein>
    <submittedName>
        <fullName evidence="4">Adenylate/guanylate cyclase domain-containing protein</fullName>
    </submittedName>
</protein>
<proteinExistence type="inferred from homology"/>
<gene>
    <name evidence="4" type="ORF">ACFQH9_09275</name>
</gene>
<dbReference type="Pfam" id="PF00211">
    <property type="entry name" value="Guanylate_cyc"/>
    <property type="match status" value="1"/>
</dbReference>
<organism evidence="4 5">
    <name type="scientific">Pseudonocardia lutea</name>
    <dbReference type="NCBI Taxonomy" id="2172015"/>
    <lineage>
        <taxon>Bacteria</taxon>
        <taxon>Bacillati</taxon>
        <taxon>Actinomycetota</taxon>
        <taxon>Actinomycetes</taxon>
        <taxon>Pseudonocardiales</taxon>
        <taxon>Pseudonocardiaceae</taxon>
        <taxon>Pseudonocardia</taxon>
    </lineage>
</organism>
<feature type="region of interest" description="Disordered" evidence="2">
    <location>
        <begin position="138"/>
        <end position="158"/>
    </location>
</feature>
<comment type="similarity">
    <text evidence="1">Belongs to the adenylyl cyclase class-3 family.</text>
</comment>
<dbReference type="RefSeq" id="WP_379565518.1">
    <property type="nucleotide sequence ID" value="NZ_JBHSQK010000018.1"/>
</dbReference>
<dbReference type="InterPro" id="IPR050697">
    <property type="entry name" value="Adenylyl/Guanylyl_Cyclase_3/4"/>
</dbReference>
<sequence>MSEGWLDDLGSFLDAAARGERRRLAESAPLVGALEEMILGSPRRYTRAEVLARAGVPEEEGLRLWRSLGFPEVPDDLVYFTDGDVDAAGLLATDTVARSLPTDVRETVLRAIAQSVSRLADWQVGMLARMVADRAAPTVGSAPAPTVGSASAPTVGSASGEMAPEAALRFAAELLPTLERVQAYIWRRHLAAAVSRFVVGPLDDPESAETRTLTVGFADMVGFTRTTRRRSPAELSEMIERFEAATTEVITDCGGRLVKTVGDEVLFVTDEPAEAAWLALRLRERVRREPSLPPLRIGLAAGDVLQRFGDVYGEPVNIAARLTTHARPDTVLVDREVAHGIEGDERFTVRRLKPLQVRGYRHLQPYLLRERGDGGGQRTTAP</sequence>
<dbReference type="Gene3D" id="3.30.70.1230">
    <property type="entry name" value="Nucleotide cyclase"/>
    <property type="match status" value="1"/>
</dbReference>
<evidence type="ECO:0000256" key="2">
    <source>
        <dbReference type="SAM" id="MobiDB-lite"/>
    </source>
</evidence>
<dbReference type="PANTHER" id="PTHR43081">
    <property type="entry name" value="ADENYLATE CYCLASE, TERMINAL-DIFFERENTIATION SPECIFIC-RELATED"/>
    <property type="match status" value="1"/>
</dbReference>
<dbReference type="PROSITE" id="PS50125">
    <property type="entry name" value="GUANYLATE_CYCLASE_2"/>
    <property type="match status" value="1"/>
</dbReference>
<dbReference type="CDD" id="cd07302">
    <property type="entry name" value="CHD"/>
    <property type="match status" value="1"/>
</dbReference>
<feature type="domain" description="Guanylate cyclase" evidence="3">
    <location>
        <begin position="214"/>
        <end position="323"/>
    </location>
</feature>
<comment type="caution">
    <text evidence="4">The sequence shown here is derived from an EMBL/GenBank/DDBJ whole genome shotgun (WGS) entry which is preliminary data.</text>
</comment>
<dbReference type="InterPro" id="IPR029787">
    <property type="entry name" value="Nucleotide_cyclase"/>
</dbReference>
<dbReference type="PANTHER" id="PTHR43081:SF1">
    <property type="entry name" value="ADENYLATE CYCLASE, TERMINAL-DIFFERENTIATION SPECIFIC"/>
    <property type="match status" value="1"/>
</dbReference>
<dbReference type="SMART" id="SM00044">
    <property type="entry name" value="CYCc"/>
    <property type="match status" value="1"/>
</dbReference>
<name>A0ABW1I681_9PSEU</name>
<accession>A0ABW1I681</accession>
<dbReference type="Proteomes" id="UP001596119">
    <property type="component" value="Unassembled WGS sequence"/>
</dbReference>
<dbReference type="EMBL" id="JBHSQK010000018">
    <property type="protein sequence ID" value="MFC5948463.1"/>
    <property type="molecule type" value="Genomic_DNA"/>
</dbReference>
<evidence type="ECO:0000313" key="4">
    <source>
        <dbReference type="EMBL" id="MFC5948463.1"/>
    </source>
</evidence>
<dbReference type="SUPFAM" id="SSF55073">
    <property type="entry name" value="Nucleotide cyclase"/>
    <property type="match status" value="1"/>
</dbReference>
<evidence type="ECO:0000313" key="5">
    <source>
        <dbReference type="Proteomes" id="UP001596119"/>
    </source>
</evidence>
<dbReference type="InterPro" id="IPR001054">
    <property type="entry name" value="A/G_cyclase"/>
</dbReference>
<feature type="compositionally biased region" description="Polar residues" evidence="2">
    <location>
        <begin position="148"/>
        <end position="157"/>
    </location>
</feature>